<evidence type="ECO:0000313" key="1">
    <source>
        <dbReference type="EMBL" id="KAJ3645502.1"/>
    </source>
</evidence>
<sequence>MSNYYQPGFTILLVDTDFFEISYPVIHFNSSKSIHLFEYCYPQIYIINLKTNQLHRLVNILQDSEIFNPRAYFVIISDHVSSYDDFFQQLSSYFIYKVVLLDTSDENLITYDPYVHENVLSQESQPMVLGPCNNVFLGGIFNKTLPLLWRNTTIEAVYTEHFPYLYYDKGKRSGENFKLTEMIREKLMSKVNSQRLNETNSTDINGWFGY</sequence>
<accession>A0AA38M7I9</accession>
<keyword evidence="2" id="KW-1185">Reference proteome</keyword>
<organism evidence="1 2">
    <name type="scientific">Zophobas morio</name>
    <dbReference type="NCBI Taxonomy" id="2755281"/>
    <lineage>
        <taxon>Eukaryota</taxon>
        <taxon>Metazoa</taxon>
        <taxon>Ecdysozoa</taxon>
        <taxon>Arthropoda</taxon>
        <taxon>Hexapoda</taxon>
        <taxon>Insecta</taxon>
        <taxon>Pterygota</taxon>
        <taxon>Neoptera</taxon>
        <taxon>Endopterygota</taxon>
        <taxon>Coleoptera</taxon>
        <taxon>Polyphaga</taxon>
        <taxon>Cucujiformia</taxon>
        <taxon>Tenebrionidae</taxon>
        <taxon>Zophobas</taxon>
    </lineage>
</organism>
<name>A0AA38M7I9_9CUCU</name>
<comment type="caution">
    <text evidence="1">The sequence shown here is derived from an EMBL/GenBank/DDBJ whole genome shotgun (WGS) entry which is preliminary data.</text>
</comment>
<dbReference type="EMBL" id="JALNTZ010000007">
    <property type="protein sequence ID" value="KAJ3645502.1"/>
    <property type="molecule type" value="Genomic_DNA"/>
</dbReference>
<evidence type="ECO:0000313" key="2">
    <source>
        <dbReference type="Proteomes" id="UP001168821"/>
    </source>
</evidence>
<proteinExistence type="predicted"/>
<reference evidence="1" key="1">
    <citation type="journal article" date="2023" name="G3 (Bethesda)">
        <title>Whole genome assemblies of Zophobas morio and Tenebrio molitor.</title>
        <authorList>
            <person name="Kaur S."/>
            <person name="Stinson S.A."/>
            <person name="diCenzo G.C."/>
        </authorList>
    </citation>
    <scope>NUCLEOTIDE SEQUENCE</scope>
    <source>
        <strain evidence="1">QUZm001</strain>
    </source>
</reference>
<dbReference type="AlphaFoldDB" id="A0AA38M7I9"/>
<protein>
    <submittedName>
        <fullName evidence="1">Uncharacterized protein</fullName>
    </submittedName>
</protein>
<dbReference type="Proteomes" id="UP001168821">
    <property type="component" value="Unassembled WGS sequence"/>
</dbReference>
<gene>
    <name evidence="1" type="ORF">Zmor_023152</name>
</gene>